<dbReference type="RefSeq" id="WP_200065240.1">
    <property type="nucleotide sequence ID" value="NZ_JAEHFW010000001.1"/>
</dbReference>
<feature type="chain" id="PRO_5037688732" evidence="1">
    <location>
        <begin position="24"/>
        <end position="97"/>
    </location>
</feature>
<evidence type="ECO:0000313" key="3">
    <source>
        <dbReference type="Proteomes" id="UP000613193"/>
    </source>
</evidence>
<protein>
    <submittedName>
        <fullName evidence="2">YXWGXW repeat-containing protein</fullName>
    </submittedName>
</protein>
<gene>
    <name evidence="2" type="ORF">I5M19_05855</name>
</gene>
<evidence type="ECO:0000313" key="2">
    <source>
        <dbReference type="EMBL" id="MBK0378821.1"/>
    </source>
</evidence>
<dbReference type="AlphaFoldDB" id="A0A934PTD6"/>
<proteinExistence type="predicted"/>
<keyword evidence="3" id="KW-1185">Reference proteome</keyword>
<comment type="caution">
    <text evidence="2">The sequence shown here is derived from an EMBL/GenBank/DDBJ whole genome shotgun (WGS) entry which is preliminary data.</text>
</comment>
<dbReference type="PROSITE" id="PS51257">
    <property type="entry name" value="PROKAR_LIPOPROTEIN"/>
    <property type="match status" value="1"/>
</dbReference>
<dbReference type="InterPro" id="IPR024447">
    <property type="entry name" value="YXWGXW_rpt"/>
</dbReference>
<feature type="signal peptide" evidence="1">
    <location>
        <begin position="1"/>
        <end position="23"/>
    </location>
</feature>
<dbReference type="EMBL" id="JAEHFW010000001">
    <property type="protein sequence ID" value="MBK0378821.1"/>
    <property type="molecule type" value="Genomic_DNA"/>
</dbReference>
<dbReference type="Pfam" id="PF12779">
    <property type="entry name" value="WXXGXW"/>
    <property type="match status" value="2"/>
</dbReference>
<evidence type="ECO:0000256" key="1">
    <source>
        <dbReference type="SAM" id="SignalP"/>
    </source>
</evidence>
<name>A0A934PTD6_9SPHI</name>
<organism evidence="2 3">
    <name type="scientific">Mucilaginibacter segetis</name>
    <dbReference type="NCBI Taxonomy" id="2793071"/>
    <lineage>
        <taxon>Bacteria</taxon>
        <taxon>Pseudomonadati</taxon>
        <taxon>Bacteroidota</taxon>
        <taxon>Sphingobacteriia</taxon>
        <taxon>Sphingobacteriales</taxon>
        <taxon>Sphingobacteriaceae</taxon>
        <taxon>Mucilaginibacter</taxon>
    </lineage>
</organism>
<sequence length="97" mass="11222">MKTLSKLGAVFAVAGLLSLSSCAHDYYVAQQPVEPVYVQPAPPSARVVWVPGGWRWRGGRYVYVNGYYARPRGRVYVKGHWEHTRHGYTWHKGYWKR</sequence>
<accession>A0A934PTD6</accession>
<reference evidence="2" key="1">
    <citation type="submission" date="2020-12" db="EMBL/GenBank/DDBJ databases">
        <title>Bacterial novel species Mucilaginibacter sp. SD-g isolated from soil.</title>
        <authorList>
            <person name="Jung H.-Y."/>
        </authorList>
    </citation>
    <scope>NUCLEOTIDE SEQUENCE</scope>
    <source>
        <strain evidence="2">SD-g</strain>
    </source>
</reference>
<keyword evidence="1" id="KW-0732">Signal</keyword>
<dbReference type="Proteomes" id="UP000613193">
    <property type="component" value="Unassembled WGS sequence"/>
</dbReference>